<reference evidence="1 2" key="1">
    <citation type="journal article" date="2020" name="Biotechnol. Biofuels">
        <title>New insights from the biogas microbiome by comprehensive genome-resolved metagenomics of nearly 1600 species originating from multiple anaerobic digesters.</title>
        <authorList>
            <person name="Campanaro S."/>
            <person name="Treu L."/>
            <person name="Rodriguez-R L.M."/>
            <person name="Kovalovszki A."/>
            <person name="Ziels R.M."/>
            <person name="Maus I."/>
            <person name="Zhu X."/>
            <person name="Kougias P.G."/>
            <person name="Basile A."/>
            <person name="Luo G."/>
            <person name="Schluter A."/>
            <person name="Konstantinidis K.T."/>
            <person name="Angelidaki I."/>
        </authorList>
    </citation>
    <scope>NUCLEOTIDE SEQUENCE [LARGE SCALE GENOMIC DNA]</scope>
    <source>
        <strain evidence="1">AS27yjCOA_65</strain>
    </source>
</reference>
<name>A0A7X9IJQ8_9DELT</name>
<dbReference type="Proteomes" id="UP000524246">
    <property type="component" value="Unassembled WGS sequence"/>
</dbReference>
<protein>
    <submittedName>
        <fullName evidence="1">Uncharacterized protein</fullName>
    </submittedName>
</protein>
<sequence>MSFNISYRSSLDLESVKTPDNIVSILEACSGGEGRIPPKRLRIEDAKVIVDAIVKNNSLGIEHLEKIISHAQKSSEYCWEVEEEVGLNAIEYRRLARLYDSIVATAERKLASMSMCSSRELKPEESQVGS</sequence>
<dbReference type="AlphaFoldDB" id="A0A7X9IJQ8"/>
<gene>
    <name evidence="1" type="ORF">GYA55_04295</name>
</gene>
<dbReference type="EMBL" id="JAAZON010000180">
    <property type="protein sequence ID" value="NMC62367.1"/>
    <property type="molecule type" value="Genomic_DNA"/>
</dbReference>
<evidence type="ECO:0000313" key="2">
    <source>
        <dbReference type="Proteomes" id="UP000524246"/>
    </source>
</evidence>
<evidence type="ECO:0000313" key="1">
    <source>
        <dbReference type="EMBL" id="NMC62367.1"/>
    </source>
</evidence>
<proteinExistence type="predicted"/>
<organism evidence="1 2">
    <name type="scientific">SAR324 cluster bacterium</name>
    <dbReference type="NCBI Taxonomy" id="2024889"/>
    <lineage>
        <taxon>Bacteria</taxon>
        <taxon>Deltaproteobacteria</taxon>
        <taxon>SAR324 cluster</taxon>
    </lineage>
</organism>
<comment type="caution">
    <text evidence="1">The sequence shown here is derived from an EMBL/GenBank/DDBJ whole genome shotgun (WGS) entry which is preliminary data.</text>
</comment>
<accession>A0A7X9IJQ8</accession>